<proteinExistence type="predicted"/>
<evidence type="ECO:0000313" key="2">
    <source>
        <dbReference type="EMBL" id="AAD17442.1"/>
    </source>
</evidence>
<protein>
    <submittedName>
        <fullName evidence="2">Uncharacterized protein At2g03320</fullName>
    </submittedName>
</protein>
<reference evidence="3" key="2">
    <citation type="submission" date="2000-03" db="EMBL/GenBank/DDBJ databases">
        <authorList>
            <person name="Rounsley S.D."/>
            <person name="Lin X."/>
            <person name="Kaul S."/>
            <person name="Shea T.P."/>
            <person name="Fujii C.Y."/>
            <person name="Mason T.M."/>
            <person name="Shen M."/>
            <person name="Ronning C.M."/>
            <person name="Fraser C.M."/>
            <person name="Somerville C.R."/>
            <person name="Venter J.C."/>
        </authorList>
    </citation>
    <scope>NUCLEOTIDE SEQUENCE</scope>
</reference>
<dbReference type="HOGENOM" id="CLU_2577115_0_0_1"/>
<name>O81043_ARATH</name>
<evidence type="ECO:0000256" key="1">
    <source>
        <dbReference type="SAM" id="MobiDB-lite"/>
    </source>
</evidence>
<evidence type="ECO:0000313" key="3">
    <source>
        <dbReference type="EMBL" id="AAM15037.1"/>
    </source>
</evidence>
<organism evidence="2">
    <name type="scientific">Arabidopsis thaliana</name>
    <name type="common">Mouse-ear cress</name>
    <dbReference type="NCBI Taxonomy" id="3702"/>
    <lineage>
        <taxon>Eukaryota</taxon>
        <taxon>Viridiplantae</taxon>
        <taxon>Streptophyta</taxon>
        <taxon>Embryophyta</taxon>
        <taxon>Tracheophyta</taxon>
        <taxon>Spermatophyta</taxon>
        <taxon>Magnoliopsida</taxon>
        <taxon>eudicotyledons</taxon>
        <taxon>Gunneridae</taxon>
        <taxon>Pentapetalae</taxon>
        <taxon>rosids</taxon>
        <taxon>malvids</taxon>
        <taxon>Brassicales</taxon>
        <taxon>Brassicaceae</taxon>
        <taxon>Camelineae</taxon>
        <taxon>Arabidopsis</taxon>
    </lineage>
</organism>
<accession>O81043</accession>
<dbReference type="ExpressionAtlas" id="O81043">
    <property type="expression patterns" value="baseline and differential"/>
</dbReference>
<dbReference type="EMBL" id="AC005313">
    <property type="protein sequence ID" value="AAM15037.1"/>
    <property type="molecule type" value="Genomic_DNA"/>
</dbReference>
<reference key="1">
    <citation type="journal article" date="1999" name="Nature">
        <title>Sequence and analysis of chromosome 2 of the plant Arabidopsis thaliana.</title>
        <authorList>
            <person name="Lin X."/>
            <person name="Kaul S."/>
            <person name="Rounsley S."/>
            <person name="Shea T.P."/>
            <person name="Benito M.I."/>
            <person name="Town C.D."/>
            <person name="Fujii C.Y."/>
            <person name="Mason T."/>
            <person name="Bowman C.L."/>
            <person name="Barnstead M."/>
            <person name="Feldblyum T.V."/>
            <person name="Buell C.R."/>
            <person name="Ketchum K.A."/>
            <person name="Lee J."/>
            <person name="Ronning C.M."/>
            <person name="Koo H.L."/>
            <person name="Moffat K.S."/>
            <person name="Cronin L.A."/>
            <person name="Shen M."/>
            <person name="Pai G."/>
            <person name="Van Aken S."/>
            <person name="Umayam L."/>
            <person name="Tallon L.J."/>
            <person name="Gill J.E."/>
            <person name="Adams M.D."/>
            <person name="Carrera A.J."/>
            <person name="Creasy T.H."/>
            <person name="Goodman H.M."/>
            <person name="Somerville C.R."/>
            <person name="Copenhaver G.P."/>
            <person name="Preuss D."/>
            <person name="Nierman W.C."/>
            <person name="White O."/>
            <person name="Eisen J.A."/>
            <person name="Salzberg S.L."/>
            <person name="Fraser C.M."/>
            <person name="Venter J.C."/>
        </authorList>
    </citation>
    <scope>NUCLEOTIDE SEQUENCE [LARGE SCALE GENOMIC DNA]</scope>
    <source>
        <strain>cv. Columbia</strain>
    </source>
</reference>
<feature type="region of interest" description="Disordered" evidence="1">
    <location>
        <begin position="69"/>
        <end position="101"/>
    </location>
</feature>
<dbReference type="PIR" id="T02694">
    <property type="entry name" value="T02694"/>
</dbReference>
<feature type="compositionally biased region" description="Low complexity" evidence="1">
    <location>
        <begin position="71"/>
        <end position="87"/>
    </location>
</feature>
<dbReference type="AlphaFoldDB" id="O81043"/>
<reference evidence="2" key="4">
    <citation type="submission" date="2002-02" db="EMBL/GenBank/DDBJ databases">
        <authorList>
            <person name="Town C.D."/>
            <person name="Kaul S."/>
        </authorList>
    </citation>
    <scope>NUCLEOTIDE SEQUENCE</scope>
</reference>
<reference evidence="2" key="3">
    <citation type="submission" date="2000-03" db="EMBL/GenBank/DDBJ databases">
        <authorList>
            <person name="Lin X."/>
            <person name="Kaul S."/>
            <person name="Shea T.P."/>
            <person name="Fujii C.Y."/>
            <person name="Shen M."/>
            <person name="VanAken S.E."/>
            <person name="Barnstead M.E."/>
            <person name="Mason T.M."/>
            <person name="Bowman C.L."/>
            <person name="Ronning C.M."/>
            <person name="Benito M.-I."/>
            <person name="Carrera A.J."/>
            <person name="Creasy T.H."/>
            <person name="Buell C.R."/>
            <person name="Town C.D."/>
            <person name="Nierman W.C."/>
            <person name="Fraser C.M."/>
            <person name="Venter J.C."/>
        </authorList>
    </citation>
    <scope>NUCLEOTIDE SEQUENCE</scope>
</reference>
<dbReference type="EMBL" id="AC006284">
    <property type="protein sequence ID" value="AAD17442.1"/>
    <property type="molecule type" value="Genomic_DNA"/>
</dbReference>
<sequence length="101" mass="11278">MLINLIKINTYTHVYYFVLCMASKVSEKLSFRKAAEEPNLPIAAATTLISPQGRVDFVFMDNEAQEIRNVSPTSQELPSSSTTSISHSNERSNSLRSIVIQ</sequence>